<dbReference type="KEGG" id="lang:109338986"/>
<evidence type="ECO:0000313" key="3">
    <source>
        <dbReference type="Proteomes" id="UP000188354"/>
    </source>
</evidence>
<comment type="caution">
    <text evidence="2">The sequence shown here is derived from an EMBL/GenBank/DDBJ whole genome shotgun (WGS) entry which is preliminary data.</text>
</comment>
<dbReference type="InterPro" id="IPR016972">
    <property type="entry name" value="UCP031279"/>
</dbReference>
<feature type="region of interest" description="Disordered" evidence="1">
    <location>
        <begin position="88"/>
        <end position="154"/>
    </location>
</feature>
<dbReference type="PANTHER" id="PTHR33526">
    <property type="entry name" value="OS07G0123800 PROTEIN"/>
    <property type="match status" value="1"/>
</dbReference>
<feature type="compositionally biased region" description="Basic and acidic residues" evidence="1">
    <location>
        <begin position="127"/>
        <end position="140"/>
    </location>
</feature>
<organism evidence="2 3">
    <name type="scientific">Lupinus angustifolius</name>
    <name type="common">Narrow-leaved blue lupine</name>
    <dbReference type="NCBI Taxonomy" id="3871"/>
    <lineage>
        <taxon>Eukaryota</taxon>
        <taxon>Viridiplantae</taxon>
        <taxon>Streptophyta</taxon>
        <taxon>Embryophyta</taxon>
        <taxon>Tracheophyta</taxon>
        <taxon>Spermatophyta</taxon>
        <taxon>Magnoliopsida</taxon>
        <taxon>eudicotyledons</taxon>
        <taxon>Gunneridae</taxon>
        <taxon>Pentapetalae</taxon>
        <taxon>rosids</taxon>
        <taxon>fabids</taxon>
        <taxon>Fabales</taxon>
        <taxon>Fabaceae</taxon>
        <taxon>Papilionoideae</taxon>
        <taxon>50 kb inversion clade</taxon>
        <taxon>genistoids sensu lato</taxon>
        <taxon>core genistoids</taxon>
        <taxon>Genisteae</taxon>
        <taxon>Lupinus</taxon>
    </lineage>
</organism>
<dbReference type="PIRSF" id="PIRSF031279">
    <property type="entry name" value="UCP031279"/>
    <property type="match status" value="1"/>
</dbReference>
<dbReference type="AlphaFoldDB" id="A0A394DCN3"/>
<evidence type="ECO:0000313" key="2">
    <source>
        <dbReference type="EMBL" id="OIW20873.1"/>
    </source>
</evidence>
<keyword evidence="3" id="KW-1185">Reference proteome</keyword>
<protein>
    <submittedName>
        <fullName evidence="2">Uncharacterized protein</fullName>
    </submittedName>
</protein>
<dbReference type="EMBL" id="MLAU01015955">
    <property type="protein sequence ID" value="OIW20873.1"/>
    <property type="molecule type" value="Genomic_DNA"/>
</dbReference>
<reference evidence="2 3" key="1">
    <citation type="journal article" date="2017" name="Plant Biotechnol. J.">
        <title>A comprehensive draft genome sequence for lupin (Lupinus angustifolius), an emerging health food: insights into plant-microbe interactions and legume evolution.</title>
        <authorList>
            <person name="Hane J.K."/>
            <person name="Ming Y."/>
            <person name="Kamphuis L.G."/>
            <person name="Nelson M.N."/>
            <person name="Garg G."/>
            <person name="Atkins C.A."/>
            <person name="Bayer P.E."/>
            <person name="Bravo A."/>
            <person name="Bringans S."/>
            <person name="Cannon S."/>
            <person name="Edwards D."/>
            <person name="Foley R."/>
            <person name="Gao L.L."/>
            <person name="Harrison M.J."/>
            <person name="Huang W."/>
            <person name="Hurgobin B."/>
            <person name="Li S."/>
            <person name="Liu C.W."/>
            <person name="McGrath A."/>
            <person name="Morahan G."/>
            <person name="Murray J."/>
            <person name="Weller J."/>
            <person name="Jian J."/>
            <person name="Singh K.B."/>
        </authorList>
    </citation>
    <scope>NUCLEOTIDE SEQUENCE [LARGE SCALE GENOMIC DNA]</scope>
    <source>
        <strain evidence="3">cv. Tanjil</strain>
        <tissue evidence="2">Whole plant</tissue>
    </source>
</reference>
<accession>A0A394DCN3</accession>
<name>A0A394DCN3_LUPAN</name>
<dbReference type="Proteomes" id="UP000188354">
    <property type="component" value="Unassembled WGS sequence"/>
</dbReference>
<dbReference type="OrthoDB" id="694638at2759"/>
<dbReference type="Gramene" id="OIW20873">
    <property type="protein sequence ID" value="OIW20873"/>
    <property type="gene ID" value="TanjilG_24951"/>
</dbReference>
<dbReference type="STRING" id="3871.A0A394DCN3"/>
<sequence length="154" mass="17287">MKSKEHKQCLFARIIASPIKAFGKARDMYVRSVTKCGQSMCSNVPMDGFGGYSTFPRSYSTGSSTRSEENDDFAELIRVASARTMGDRIGMSLDMKKHQQQQQQRQKQQQQKASKGLLKSSSVGLAKIDEDKPFEQDYYPRSRSHAVGKTNSAF</sequence>
<gene>
    <name evidence="2" type="ORF">TanjilG_24951</name>
</gene>
<dbReference type="PANTHER" id="PTHR33526:SF13">
    <property type="entry name" value="TYROSINE-PROTEIN PHOSPHATASE 3-LIKE"/>
    <property type="match status" value="1"/>
</dbReference>
<feature type="compositionally biased region" description="Low complexity" evidence="1">
    <location>
        <begin position="100"/>
        <end position="126"/>
    </location>
</feature>
<proteinExistence type="predicted"/>
<evidence type="ECO:0000256" key="1">
    <source>
        <dbReference type="SAM" id="MobiDB-lite"/>
    </source>
</evidence>